<proteinExistence type="predicted"/>
<keyword evidence="1" id="KW-1133">Transmembrane helix</keyword>
<dbReference type="EMBL" id="JANQDL010000087">
    <property type="protein sequence ID" value="MDH6064636.1"/>
    <property type="molecule type" value="Genomic_DNA"/>
</dbReference>
<accession>A0AA43H005</accession>
<gene>
    <name evidence="2" type="ORF">NWP23_12835</name>
</gene>
<organism evidence="2 3">
    <name type="scientific">Umezakia ovalisporum FSS-62</name>
    <dbReference type="NCBI Taxonomy" id="2971776"/>
    <lineage>
        <taxon>Bacteria</taxon>
        <taxon>Bacillati</taxon>
        <taxon>Cyanobacteriota</taxon>
        <taxon>Cyanophyceae</taxon>
        <taxon>Nostocales</taxon>
        <taxon>Nodulariaceae</taxon>
        <taxon>Umezakia</taxon>
    </lineage>
</organism>
<feature type="transmembrane region" description="Helical" evidence="1">
    <location>
        <begin position="7"/>
        <end position="26"/>
    </location>
</feature>
<dbReference type="RefSeq" id="WP_280650303.1">
    <property type="nucleotide sequence ID" value="NZ_JANQDL010000087.1"/>
</dbReference>
<feature type="transmembrane region" description="Helical" evidence="1">
    <location>
        <begin position="38"/>
        <end position="57"/>
    </location>
</feature>
<keyword evidence="1" id="KW-0812">Transmembrane</keyword>
<evidence type="ECO:0000256" key="1">
    <source>
        <dbReference type="SAM" id="Phobius"/>
    </source>
</evidence>
<keyword evidence="1" id="KW-0472">Membrane</keyword>
<comment type="caution">
    <text evidence="2">The sequence shown here is derived from an EMBL/GenBank/DDBJ whole genome shotgun (WGS) entry which is preliminary data.</text>
</comment>
<sequence length="64" mass="6940">MENNLGFVVKLLVLSALLSVLIKYIGPILSIAATDANALMIVLSPTIIIAMALLWRFQSALKQN</sequence>
<protein>
    <submittedName>
        <fullName evidence="2">Uncharacterized protein</fullName>
    </submittedName>
</protein>
<evidence type="ECO:0000313" key="2">
    <source>
        <dbReference type="EMBL" id="MDH6064636.1"/>
    </source>
</evidence>
<evidence type="ECO:0000313" key="3">
    <source>
        <dbReference type="Proteomes" id="UP001159370"/>
    </source>
</evidence>
<dbReference type="Proteomes" id="UP001159370">
    <property type="component" value="Unassembled WGS sequence"/>
</dbReference>
<dbReference type="GeneID" id="83685340"/>
<name>A0AA43H005_9CYAN</name>
<dbReference type="AlphaFoldDB" id="A0AA43H005"/>
<reference evidence="2 3" key="1">
    <citation type="journal article" date="2023" name="J. Phycol.">
        <title>Chrysosporum ovalisporum is synonymous with the true-branching cyanobacterium Umezakia natans (Nostocales/Aphanizomenonaceae).</title>
        <authorList>
            <person name="McGregor G.B."/>
            <person name="Sendall B.C."/>
            <person name="Niiyama Y."/>
            <person name="Tuji A."/>
            <person name="Willis A."/>
        </authorList>
    </citation>
    <scope>NUCLEOTIDE SEQUENCE [LARGE SCALE GENOMIC DNA]</scope>
    <source>
        <strain evidence="2 3">FSS-62</strain>
    </source>
</reference>